<reference evidence="3 4" key="1">
    <citation type="submission" date="2019-02" db="EMBL/GenBank/DDBJ databases">
        <title>Deep-cultivation of Planctomycetes and their phenomic and genomic characterization uncovers novel biology.</title>
        <authorList>
            <person name="Wiegand S."/>
            <person name="Jogler M."/>
            <person name="Boedeker C."/>
            <person name="Pinto D."/>
            <person name="Vollmers J."/>
            <person name="Rivas-Marin E."/>
            <person name="Kohn T."/>
            <person name="Peeters S.H."/>
            <person name="Heuer A."/>
            <person name="Rast P."/>
            <person name="Oberbeckmann S."/>
            <person name="Bunk B."/>
            <person name="Jeske O."/>
            <person name="Meyerdierks A."/>
            <person name="Storesund J.E."/>
            <person name="Kallscheuer N."/>
            <person name="Luecker S."/>
            <person name="Lage O.M."/>
            <person name="Pohl T."/>
            <person name="Merkel B.J."/>
            <person name="Hornburger P."/>
            <person name="Mueller R.-W."/>
            <person name="Bruemmer F."/>
            <person name="Labrenz M."/>
            <person name="Spormann A.M."/>
            <person name="Op Den Camp H."/>
            <person name="Overmann J."/>
            <person name="Amann R."/>
            <person name="Jetten M.S.M."/>
            <person name="Mascher T."/>
            <person name="Medema M.H."/>
            <person name="Devos D.P."/>
            <person name="Kaster A.-K."/>
            <person name="Ovreas L."/>
            <person name="Rohde M."/>
            <person name="Galperin M.Y."/>
            <person name="Jogler C."/>
        </authorList>
    </citation>
    <scope>NUCLEOTIDE SEQUENCE [LARGE SCALE GENOMIC DNA]</scope>
    <source>
        <strain evidence="3 4">Pla52n</strain>
    </source>
</reference>
<dbReference type="InterPro" id="IPR051043">
    <property type="entry name" value="Sulfatase_Mod_Factor_Kinase"/>
</dbReference>
<dbReference type="GO" id="GO:0120147">
    <property type="term" value="F:formylglycine-generating oxidase activity"/>
    <property type="evidence" value="ECO:0007669"/>
    <property type="project" value="TreeGrafter"/>
</dbReference>
<dbReference type="PANTHER" id="PTHR23150:SF19">
    <property type="entry name" value="FORMYLGLYCINE-GENERATING ENZYME"/>
    <property type="match status" value="1"/>
</dbReference>
<dbReference type="Pfam" id="PF03781">
    <property type="entry name" value="FGE-sulfatase"/>
    <property type="match status" value="1"/>
</dbReference>
<dbReference type="PANTHER" id="PTHR23150">
    <property type="entry name" value="SULFATASE MODIFYING FACTOR 1, 2"/>
    <property type="match status" value="1"/>
</dbReference>
<dbReference type="Proteomes" id="UP000320176">
    <property type="component" value="Unassembled WGS sequence"/>
</dbReference>
<proteinExistence type="predicted"/>
<evidence type="ECO:0000313" key="4">
    <source>
        <dbReference type="Proteomes" id="UP000320176"/>
    </source>
</evidence>
<feature type="domain" description="Sulfatase-modifying factor enzyme-like" evidence="2">
    <location>
        <begin position="76"/>
        <end position="255"/>
    </location>
</feature>
<comment type="caution">
    <text evidence="3">The sequence shown here is derived from an EMBL/GenBank/DDBJ whole genome shotgun (WGS) entry which is preliminary data.</text>
</comment>
<dbReference type="Gene3D" id="3.90.1580.10">
    <property type="entry name" value="paralog of FGE (formylglycine-generating enzyme)"/>
    <property type="match status" value="1"/>
</dbReference>
<dbReference type="EMBL" id="SJPN01000004">
    <property type="protein sequence ID" value="TWU02610.1"/>
    <property type="molecule type" value="Genomic_DNA"/>
</dbReference>
<keyword evidence="4" id="KW-1185">Reference proteome</keyword>
<dbReference type="InterPro" id="IPR016187">
    <property type="entry name" value="CTDL_fold"/>
</dbReference>
<evidence type="ECO:0000256" key="1">
    <source>
        <dbReference type="SAM" id="SignalP"/>
    </source>
</evidence>
<sequence length="349" mass="39669" precursor="true">MRPWLLVIFLSSALICKAGDPASALNRIVDHQPDARPFVRTDLGYMVPYQQRVPGTDTSILMIPVPGSTDANGAMIEPYWMGRYEITVEQFAPYTELYETVGRDRDVRWEERHKGAGAVVVSVDAVTAPTEVYDPSFRFEYSSKPDSPVPSMTQFAARQYTKWLSAVTGVDYCLPTLTQWQDACRGGTETPWSFDDRAAIARKFCVYADPSTTGITLRVGRTLPNPYGLCDMHGSLAEWVIDDVSGKQHYQTHPMCGGSFQDDLKDCRWDSIKHCTARYWAEDPNLPLSPWWLASTDAVEVGFRIISPLQKMTDEQKRERWESDSEQLTRDLQQRMKEGRGRFVRVTKD</sequence>
<dbReference type="InterPro" id="IPR005532">
    <property type="entry name" value="SUMF_dom"/>
</dbReference>
<dbReference type="AlphaFoldDB" id="A0A5C6ASE7"/>
<dbReference type="OrthoDB" id="272257at2"/>
<gene>
    <name evidence="3" type="ORF">Pla52n_36660</name>
</gene>
<feature type="signal peptide" evidence="1">
    <location>
        <begin position="1"/>
        <end position="18"/>
    </location>
</feature>
<keyword evidence="1" id="KW-0732">Signal</keyword>
<evidence type="ECO:0000259" key="2">
    <source>
        <dbReference type="Pfam" id="PF03781"/>
    </source>
</evidence>
<organism evidence="3 4">
    <name type="scientific">Stieleria varia</name>
    <dbReference type="NCBI Taxonomy" id="2528005"/>
    <lineage>
        <taxon>Bacteria</taxon>
        <taxon>Pseudomonadati</taxon>
        <taxon>Planctomycetota</taxon>
        <taxon>Planctomycetia</taxon>
        <taxon>Pirellulales</taxon>
        <taxon>Pirellulaceae</taxon>
        <taxon>Stieleria</taxon>
    </lineage>
</organism>
<dbReference type="RefSeq" id="WP_146520907.1">
    <property type="nucleotide sequence ID" value="NZ_CP151726.1"/>
</dbReference>
<name>A0A5C6ASE7_9BACT</name>
<protein>
    <submittedName>
        <fullName evidence="3">Formylglycine-generating sulfatase enzyme</fullName>
    </submittedName>
</protein>
<evidence type="ECO:0000313" key="3">
    <source>
        <dbReference type="EMBL" id="TWU02610.1"/>
    </source>
</evidence>
<feature type="chain" id="PRO_5022851671" evidence="1">
    <location>
        <begin position="19"/>
        <end position="349"/>
    </location>
</feature>
<dbReference type="InterPro" id="IPR042095">
    <property type="entry name" value="SUMF_sf"/>
</dbReference>
<dbReference type="SUPFAM" id="SSF56436">
    <property type="entry name" value="C-type lectin-like"/>
    <property type="match status" value="1"/>
</dbReference>
<accession>A0A5C6ASE7</accession>